<gene>
    <name evidence="1" type="ORF">QSG27_12135</name>
</gene>
<dbReference type="Gene3D" id="3.40.50.300">
    <property type="entry name" value="P-loop containing nucleotide triphosphate hydrolases"/>
    <property type="match status" value="1"/>
</dbReference>
<dbReference type="Proteomes" id="UP001227317">
    <property type="component" value="Unassembled WGS sequence"/>
</dbReference>
<dbReference type="RefSeq" id="WP_306706423.1">
    <property type="nucleotide sequence ID" value="NZ_JAUJFI010000048.1"/>
</dbReference>
<keyword evidence="2" id="KW-1185">Reference proteome</keyword>
<feature type="non-terminal residue" evidence="1">
    <location>
        <position position="1"/>
    </location>
</feature>
<organism evidence="1 2">
    <name type="scientific">Azospirillum isscasi</name>
    <dbReference type="NCBI Taxonomy" id="3053926"/>
    <lineage>
        <taxon>Bacteria</taxon>
        <taxon>Pseudomonadati</taxon>
        <taxon>Pseudomonadota</taxon>
        <taxon>Alphaproteobacteria</taxon>
        <taxon>Rhodospirillales</taxon>
        <taxon>Azospirillaceae</taxon>
        <taxon>Azospirillum</taxon>
    </lineage>
</organism>
<name>A0ABU0WGU8_9PROT</name>
<comment type="caution">
    <text evidence="1">The sequence shown here is derived from an EMBL/GenBank/DDBJ whole genome shotgun (WGS) entry which is preliminary data.</text>
</comment>
<reference evidence="1 2" key="1">
    <citation type="submission" date="2023-06" db="EMBL/GenBank/DDBJ databases">
        <title>Azospirillum isscasensis sp.nov, a bacterium isolated from rhizosphere soil of rice.</title>
        <authorList>
            <person name="Wang H."/>
        </authorList>
    </citation>
    <scope>NUCLEOTIDE SEQUENCE [LARGE SCALE GENOMIC DNA]</scope>
    <source>
        <strain evidence="1 2">C340-1</strain>
    </source>
</reference>
<dbReference type="EMBL" id="JAUJFI010000048">
    <property type="protein sequence ID" value="MDQ2103439.1"/>
    <property type="molecule type" value="Genomic_DNA"/>
</dbReference>
<proteinExistence type="predicted"/>
<dbReference type="InterPro" id="IPR027417">
    <property type="entry name" value="P-loop_NTPase"/>
</dbReference>
<sequence>GRRKRHFQASAEAKSRNMFVFPRPASTLLQGVNLPAKNMFMCAPEKGRTKPLESTDFWNLSGRAGRLRREFQGNIFLIDYENWKKKPLDGPKDSVVVPAIESTVREQEADLVTVILDGKHSQLRNETALETAFVRLFSDHKHGELDTTLERLGISTDSREHKVLTKALVEAENTLDIPATILRRTPNVSAHKQQKLYNRLQSRIANGPDEARKLIPKHPRESDSFQSYADILELCHELILEIDTSRNLHRFHALIARKWMQGLPLPQIIEDQIKREPKKIIQTTIRDTLELIETQIRFQAVRLFGCYQALLVYGLDSAGMVDLATGIPSLPLYLELGASDRTMISLISLGLSRVTAMKLNEISARKNLDASEALQWLRSRPLSSLGLSPLLQEEVQALIKTI</sequence>
<evidence type="ECO:0000313" key="2">
    <source>
        <dbReference type="Proteomes" id="UP001227317"/>
    </source>
</evidence>
<accession>A0ABU0WGU8</accession>
<protein>
    <submittedName>
        <fullName evidence="1">Uncharacterized protein</fullName>
    </submittedName>
</protein>
<evidence type="ECO:0000313" key="1">
    <source>
        <dbReference type="EMBL" id="MDQ2103439.1"/>
    </source>
</evidence>